<proteinExistence type="predicted"/>
<keyword evidence="3" id="KW-1185">Reference proteome</keyword>
<dbReference type="Proteomes" id="UP000199013">
    <property type="component" value="Unassembled WGS sequence"/>
</dbReference>
<reference evidence="3" key="1">
    <citation type="submission" date="2016-02" db="EMBL/GenBank/DDBJ databases">
        <authorList>
            <person name="Wibberg D."/>
        </authorList>
    </citation>
    <scope>NUCLEOTIDE SEQUENCE [LARGE SCALE GENOMIC DNA]</scope>
</reference>
<protein>
    <submittedName>
        <fullName evidence="2">Uncharacterized protein</fullName>
    </submittedName>
</protein>
<feature type="region of interest" description="Disordered" evidence="1">
    <location>
        <begin position="119"/>
        <end position="171"/>
    </location>
</feature>
<accession>A0A1C3P377</accession>
<feature type="compositionally biased region" description="Basic and acidic residues" evidence="1">
    <location>
        <begin position="123"/>
        <end position="133"/>
    </location>
</feature>
<organism evidence="2 3">
    <name type="scientific">Candidatus Protofrankia californiensis</name>
    <dbReference type="NCBI Taxonomy" id="1839754"/>
    <lineage>
        <taxon>Bacteria</taxon>
        <taxon>Bacillati</taxon>
        <taxon>Actinomycetota</taxon>
        <taxon>Actinomycetes</taxon>
        <taxon>Frankiales</taxon>
        <taxon>Frankiaceae</taxon>
        <taxon>Protofrankia</taxon>
    </lineage>
</organism>
<gene>
    <name evidence="2" type="ORF">FDG2_4084</name>
</gene>
<name>A0A1C3P377_9ACTN</name>
<dbReference type="Gene3D" id="3.40.50.720">
    <property type="entry name" value="NAD(P)-binding Rossmann-like Domain"/>
    <property type="match status" value="1"/>
</dbReference>
<evidence type="ECO:0000313" key="2">
    <source>
        <dbReference type="EMBL" id="SBW24253.1"/>
    </source>
</evidence>
<dbReference type="EMBL" id="FLUV01001718">
    <property type="protein sequence ID" value="SBW24253.1"/>
    <property type="molecule type" value="Genomic_DNA"/>
</dbReference>
<evidence type="ECO:0000313" key="3">
    <source>
        <dbReference type="Proteomes" id="UP000199013"/>
    </source>
</evidence>
<evidence type="ECO:0000256" key="1">
    <source>
        <dbReference type="SAM" id="MobiDB-lite"/>
    </source>
</evidence>
<sequence>MAQTVAAAGFTGLYLEANPVTPERVGSVESLLTRAGGAVVDGCLIGPAPREPGTTRLYLAGPHHLTGEITALFAGSAVETAVIAENVGAASALKIAHSSFAKTSRVPVALAHALAAEYGVEEPSPRRPDDGADRLSPSPTSLPPLRPAPGGGRPNWRRQPTVIAPPVYPTR</sequence>
<dbReference type="AlphaFoldDB" id="A0A1C3P377"/>